<protein>
    <recommendedName>
        <fullName evidence="11">Xaa-Pro aminopeptidase 1</fullName>
    </recommendedName>
</protein>
<evidence type="ECO:0000256" key="5">
    <source>
        <dbReference type="ARBA" id="ARBA00023211"/>
    </source>
</evidence>
<dbReference type="InterPro" id="IPR032416">
    <property type="entry name" value="Peptidase_M24_C"/>
</dbReference>
<evidence type="ECO:0000313" key="10">
    <source>
        <dbReference type="Proteomes" id="UP000494040"/>
    </source>
</evidence>
<feature type="domain" description="Peptidase M24" evidence="6">
    <location>
        <begin position="347"/>
        <end position="561"/>
    </location>
</feature>
<organism evidence="9 10">
    <name type="scientific">Cimex lectularius</name>
    <name type="common">Bed bug</name>
    <name type="synonym">Acanthia lectularia</name>
    <dbReference type="NCBI Taxonomy" id="79782"/>
    <lineage>
        <taxon>Eukaryota</taxon>
        <taxon>Metazoa</taxon>
        <taxon>Ecdysozoa</taxon>
        <taxon>Arthropoda</taxon>
        <taxon>Hexapoda</taxon>
        <taxon>Insecta</taxon>
        <taxon>Pterygota</taxon>
        <taxon>Neoptera</taxon>
        <taxon>Paraneoptera</taxon>
        <taxon>Hemiptera</taxon>
        <taxon>Heteroptera</taxon>
        <taxon>Panheteroptera</taxon>
        <taxon>Cimicomorpha</taxon>
        <taxon>Cimicidae</taxon>
        <taxon>Cimex</taxon>
    </lineage>
</organism>
<evidence type="ECO:0000313" key="9">
    <source>
        <dbReference type="EnsemblMetazoa" id="XP_024083650.1"/>
    </source>
</evidence>
<dbReference type="GO" id="GO:0046872">
    <property type="term" value="F:metal ion binding"/>
    <property type="evidence" value="ECO:0007669"/>
    <property type="project" value="UniProtKB-KW"/>
</dbReference>
<feature type="domain" description="Peptidase M24 C-terminal" evidence="8">
    <location>
        <begin position="575"/>
        <end position="638"/>
    </location>
</feature>
<dbReference type="PANTHER" id="PTHR43763">
    <property type="entry name" value="XAA-PRO AMINOPEPTIDASE 1"/>
    <property type="match status" value="1"/>
</dbReference>
<dbReference type="OMA" id="AMAKFPP"/>
<reference evidence="9" key="1">
    <citation type="submission" date="2022-01" db="UniProtKB">
        <authorList>
            <consortium name="EnsemblMetazoa"/>
        </authorList>
    </citation>
    <scope>IDENTIFICATION</scope>
</reference>
<keyword evidence="3" id="KW-0479">Metal-binding</keyword>
<comment type="cofactor">
    <cofactor evidence="1">
        <name>Mn(2+)</name>
        <dbReference type="ChEBI" id="CHEBI:29035"/>
    </cofactor>
</comment>
<accession>A0A8I6SKY6</accession>
<dbReference type="GO" id="GO:0005737">
    <property type="term" value="C:cytoplasm"/>
    <property type="evidence" value="ECO:0007669"/>
    <property type="project" value="UniProtKB-ARBA"/>
</dbReference>
<name>A0A8I6SKY6_CIMLE</name>
<keyword evidence="5" id="KW-0464">Manganese</keyword>
<evidence type="ECO:0000256" key="4">
    <source>
        <dbReference type="ARBA" id="ARBA00022801"/>
    </source>
</evidence>
<dbReference type="GeneID" id="106670946"/>
<evidence type="ECO:0000256" key="1">
    <source>
        <dbReference type="ARBA" id="ARBA00001936"/>
    </source>
</evidence>
<keyword evidence="4" id="KW-0378">Hydrolase</keyword>
<evidence type="ECO:0000256" key="3">
    <source>
        <dbReference type="ARBA" id="ARBA00022723"/>
    </source>
</evidence>
<dbReference type="InterPro" id="IPR000587">
    <property type="entry name" value="Creatinase_N"/>
</dbReference>
<dbReference type="CDD" id="cd01085">
    <property type="entry name" value="APP"/>
    <property type="match status" value="1"/>
</dbReference>
<dbReference type="InterPro" id="IPR050422">
    <property type="entry name" value="X-Pro_aminopeptidase_P"/>
</dbReference>
<proteinExistence type="inferred from homology"/>
<dbReference type="Pfam" id="PF00557">
    <property type="entry name" value="Peptidase_M24"/>
    <property type="match status" value="1"/>
</dbReference>
<sequence>MFQNIELDSVRMQDLDALPLLAYPNESHIAQQKLLTSIRQMFRFFRVSDYPLCAYIIPNQNEHMTEYLAECDKRLEYISGFSGNVGTGVITKMEALLWTDLRYFYQAKVELFRGWKLMKSGYPDVPNEVEWLGQNLSPGAIVGCNPKLMPYPLWNSLQDGLAKYKIKLVAISTNFVDNVWIDHPEPPCNLLKTVPEQMSGMTSIDKVLDVHLKMRENEADMLIITALDDIAWLLNLRGSDIPYNPVFFAFVAITFNNTYLFFDKKKSHLKIMNHIRKEGLVNLHPYNKFYTFVKKILESDKAGIKKVWIPNSTNYYLYNLIPSEKRICACSPIQILKAVKNEVESQGMLRASIRDGIALCQFFQWLEDELKHGAVSEIDAEEKLEKFRKLEEFYVGPSFPTSSSSGPHTAMPHYVANKNSNRMLAADEMYMCDTGAHYADGTTDVTRTFHYGEPTPFQKECYTRVFKGLVQLTTCTFPQKIKGNVLDCLARKFLWDIGLDYGHGTGHGIGCFLNAHEGPMGISWRPYPDDPGLDENMFLSTEPAYYCEGEFGMRIENTVQIVAATTPYNYQDKTFLTFQAVTLCPIQTKMLIEELLTVDELLFLNAYHRDVHDKLAPILKKRGLLHVYEWLVRETAPFGTLPPMDET</sequence>
<dbReference type="InterPro" id="IPR029149">
    <property type="entry name" value="Creatin/AminoP/Spt16_N"/>
</dbReference>
<dbReference type="AlphaFoldDB" id="A0A8I6SKY6"/>
<evidence type="ECO:0000259" key="7">
    <source>
        <dbReference type="Pfam" id="PF01321"/>
    </source>
</evidence>
<dbReference type="EnsemblMetazoa" id="XM_024227882.1">
    <property type="protein sequence ID" value="XP_024083650.1"/>
    <property type="gene ID" value="LOC106670946"/>
</dbReference>
<dbReference type="Pfam" id="PF16188">
    <property type="entry name" value="Peptidase_M24_C"/>
    <property type="match status" value="1"/>
</dbReference>
<comment type="similarity">
    <text evidence="2">Belongs to the peptidase M24B family.</text>
</comment>
<dbReference type="SUPFAM" id="SSF55920">
    <property type="entry name" value="Creatinase/aminopeptidase"/>
    <property type="match status" value="1"/>
</dbReference>
<evidence type="ECO:0000259" key="6">
    <source>
        <dbReference type="Pfam" id="PF00557"/>
    </source>
</evidence>
<dbReference type="Pfam" id="PF01321">
    <property type="entry name" value="Creatinase_N"/>
    <property type="match status" value="1"/>
</dbReference>
<evidence type="ECO:0000256" key="2">
    <source>
        <dbReference type="ARBA" id="ARBA00008766"/>
    </source>
</evidence>
<dbReference type="InterPro" id="IPR033740">
    <property type="entry name" value="Pept_M24B"/>
</dbReference>
<evidence type="ECO:0008006" key="11">
    <source>
        <dbReference type="Google" id="ProtNLM"/>
    </source>
</evidence>
<dbReference type="InterPro" id="IPR000994">
    <property type="entry name" value="Pept_M24"/>
</dbReference>
<evidence type="ECO:0000259" key="8">
    <source>
        <dbReference type="Pfam" id="PF16188"/>
    </source>
</evidence>
<dbReference type="KEGG" id="clec:106670946"/>
<keyword evidence="10" id="KW-1185">Reference proteome</keyword>
<dbReference type="FunFam" id="3.90.230.10:FF:000007">
    <property type="entry name" value="Xaa-Pro aminopeptidase P"/>
    <property type="match status" value="1"/>
</dbReference>
<dbReference type="Gene3D" id="3.90.230.10">
    <property type="entry name" value="Creatinase/methionine aminopeptidase superfamily"/>
    <property type="match status" value="1"/>
</dbReference>
<dbReference type="InterPro" id="IPR036005">
    <property type="entry name" value="Creatinase/aminopeptidase-like"/>
</dbReference>
<dbReference type="RefSeq" id="XP_024083650.1">
    <property type="nucleotide sequence ID" value="XM_024227882.1"/>
</dbReference>
<dbReference type="PANTHER" id="PTHR43763:SF20">
    <property type="entry name" value="XAA-PRO AMINOPEPTIDASE APEPP"/>
    <property type="match status" value="1"/>
</dbReference>
<dbReference type="Gene3D" id="3.40.350.10">
    <property type="entry name" value="Creatinase/prolidase N-terminal domain"/>
    <property type="match status" value="2"/>
</dbReference>
<dbReference type="SUPFAM" id="SSF53092">
    <property type="entry name" value="Creatinase/prolidase N-terminal domain"/>
    <property type="match status" value="1"/>
</dbReference>
<feature type="domain" description="Creatinase N-terminal" evidence="7">
    <location>
        <begin position="73"/>
        <end position="169"/>
    </location>
</feature>
<dbReference type="OrthoDB" id="9995434at2759"/>
<dbReference type="Pfam" id="PF16189">
    <property type="entry name" value="Creatinase_N_2"/>
    <property type="match status" value="1"/>
</dbReference>
<dbReference type="GO" id="GO:0070006">
    <property type="term" value="F:metalloaminopeptidase activity"/>
    <property type="evidence" value="ECO:0007669"/>
    <property type="project" value="InterPro"/>
</dbReference>
<dbReference type="Proteomes" id="UP000494040">
    <property type="component" value="Unassembled WGS sequence"/>
</dbReference>